<feature type="non-terminal residue" evidence="1">
    <location>
        <position position="1"/>
    </location>
</feature>
<accession>H1DG86</accession>
<proteinExistence type="predicted"/>
<comment type="caution">
    <text evidence="1">The sequence shown here is derived from an EMBL/GenBank/DDBJ whole genome shotgun (WGS) entry which is preliminary data.</text>
</comment>
<evidence type="ECO:0000313" key="1">
    <source>
        <dbReference type="EMBL" id="EHP48074.1"/>
    </source>
</evidence>
<evidence type="ECO:0000313" key="2">
    <source>
        <dbReference type="Proteomes" id="UP000004892"/>
    </source>
</evidence>
<dbReference type="AlphaFoldDB" id="H1DG86"/>
<dbReference type="Proteomes" id="UP000004892">
    <property type="component" value="Unassembled WGS sequence"/>
</dbReference>
<dbReference type="HOGENOM" id="CLU_3423939_0_0_10"/>
<sequence>KKRTFATPINVIILITLKENVCV</sequence>
<dbReference type="STRING" id="742817.HMPREF9449_01272"/>
<organism evidence="1 2">
    <name type="scientific">Odoribacter laneus YIT 12061</name>
    <dbReference type="NCBI Taxonomy" id="742817"/>
    <lineage>
        <taxon>Bacteria</taxon>
        <taxon>Pseudomonadati</taxon>
        <taxon>Bacteroidota</taxon>
        <taxon>Bacteroidia</taxon>
        <taxon>Bacteroidales</taxon>
        <taxon>Odoribacteraceae</taxon>
        <taxon>Odoribacter</taxon>
    </lineage>
</organism>
<keyword evidence="2" id="KW-1185">Reference proteome</keyword>
<reference evidence="1 2" key="1">
    <citation type="submission" date="2012-01" db="EMBL/GenBank/DDBJ databases">
        <title>The Genome Sequence of Odoribacter laneus YIT 12061.</title>
        <authorList>
            <consortium name="The Broad Institute Genome Sequencing Platform"/>
            <person name="Earl A."/>
            <person name="Ward D."/>
            <person name="Feldgarden M."/>
            <person name="Gevers D."/>
            <person name="Morotomi M."/>
            <person name="Young S.K."/>
            <person name="Zeng Q."/>
            <person name="Gargeya S."/>
            <person name="Fitzgerald M."/>
            <person name="Haas B."/>
            <person name="Abouelleil A."/>
            <person name="Alvarado L."/>
            <person name="Arachchi H.M."/>
            <person name="Berlin A."/>
            <person name="Chapman S.B."/>
            <person name="Gearin G."/>
            <person name="Goldberg J."/>
            <person name="Griggs A."/>
            <person name="Gujja S."/>
            <person name="Hansen M."/>
            <person name="Heiman D."/>
            <person name="Howarth C."/>
            <person name="Larimer J."/>
            <person name="Lui A."/>
            <person name="MacDonald P.J.P."/>
            <person name="McCowen C."/>
            <person name="Montmayeur A."/>
            <person name="Murphy C."/>
            <person name="Neiman D."/>
            <person name="Pearson M."/>
            <person name="Priest M."/>
            <person name="Roberts A."/>
            <person name="Saif S."/>
            <person name="Shea T."/>
            <person name="Sisk P."/>
            <person name="Stolte C."/>
            <person name="Sykes S."/>
            <person name="Wortman J."/>
            <person name="Nusbaum C."/>
            <person name="Birren B."/>
        </authorList>
    </citation>
    <scope>NUCLEOTIDE SEQUENCE [LARGE SCALE GENOMIC DNA]</scope>
    <source>
        <strain evidence="1 2">YIT 12061</strain>
    </source>
</reference>
<dbReference type="EMBL" id="ADMC01000019">
    <property type="protein sequence ID" value="EHP48074.1"/>
    <property type="molecule type" value="Genomic_DNA"/>
</dbReference>
<gene>
    <name evidence="1" type="ORF">HMPREF9449_01272</name>
</gene>
<protein>
    <submittedName>
        <fullName evidence="1">Uncharacterized protein</fullName>
    </submittedName>
</protein>
<name>H1DG86_9BACT</name>